<dbReference type="PANTHER" id="PTHR30157">
    <property type="entry name" value="FERRIC REDUCTASE, NADPH-DEPENDENT"/>
    <property type="match status" value="1"/>
</dbReference>
<accession>A0A1G7UYH0</accession>
<evidence type="ECO:0000313" key="3">
    <source>
        <dbReference type="Proteomes" id="UP000198923"/>
    </source>
</evidence>
<dbReference type="AlphaFoldDB" id="A0A1G7UYH0"/>
<dbReference type="InterPro" id="IPR017938">
    <property type="entry name" value="Riboflavin_synthase-like_b-brl"/>
</dbReference>
<dbReference type="Pfam" id="PF04954">
    <property type="entry name" value="SIP"/>
    <property type="match status" value="1"/>
</dbReference>
<dbReference type="OrthoDB" id="3211041at2"/>
<name>A0A1G7UYH0_9ACTN</name>
<evidence type="ECO:0000259" key="1">
    <source>
        <dbReference type="PROSITE" id="PS51384"/>
    </source>
</evidence>
<evidence type="ECO:0000313" key="2">
    <source>
        <dbReference type="EMBL" id="SDG52338.1"/>
    </source>
</evidence>
<dbReference type="Gene3D" id="3.40.50.80">
    <property type="entry name" value="Nucleotide-binding domain of ferredoxin-NADP reductase (FNR) module"/>
    <property type="match status" value="1"/>
</dbReference>
<dbReference type="PROSITE" id="PS51384">
    <property type="entry name" value="FAD_FR"/>
    <property type="match status" value="1"/>
</dbReference>
<dbReference type="InterPro" id="IPR013113">
    <property type="entry name" value="SIP_FAD-bd"/>
</dbReference>
<feature type="domain" description="FAD-binding FR-type" evidence="1">
    <location>
        <begin position="18"/>
        <end position="149"/>
    </location>
</feature>
<dbReference type="Pfam" id="PF08021">
    <property type="entry name" value="FAD_binding_9"/>
    <property type="match status" value="1"/>
</dbReference>
<dbReference type="Proteomes" id="UP000198923">
    <property type="component" value="Unassembled WGS sequence"/>
</dbReference>
<proteinExistence type="predicted"/>
<reference evidence="2 3" key="1">
    <citation type="submission" date="2016-10" db="EMBL/GenBank/DDBJ databases">
        <authorList>
            <person name="de Groot N.N."/>
        </authorList>
    </citation>
    <scope>NUCLEOTIDE SEQUENCE [LARGE SCALE GENOMIC DNA]</scope>
    <source>
        <strain evidence="2 3">CPCC 201354</strain>
    </source>
</reference>
<dbReference type="InterPro" id="IPR017927">
    <property type="entry name" value="FAD-bd_FR_type"/>
</dbReference>
<gene>
    <name evidence="2" type="ORF">SAMN05421505_10522</name>
</gene>
<protein>
    <submittedName>
        <fullName evidence="2">NADPH-dependent ferric siderophore reductase, contains FAD-binding and SIP domains</fullName>
    </submittedName>
</protein>
<dbReference type="PANTHER" id="PTHR30157:SF0">
    <property type="entry name" value="NADPH-DEPENDENT FERRIC-CHELATE REDUCTASE"/>
    <property type="match status" value="1"/>
</dbReference>
<dbReference type="InterPro" id="IPR007037">
    <property type="entry name" value="SIP_rossman_dom"/>
</dbReference>
<dbReference type="EMBL" id="FNCN01000005">
    <property type="protein sequence ID" value="SDG52338.1"/>
    <property type="molecule type" value="Genomic_DNA"/>
</dbReference>
<dbReference type="STRING" id="504805.SAMN05421505_10522"/>
<sequence length="309" mass="33835">MTVTSEQSVEQAEEIPSQRVFRVEVMRAVRLSTSFIRVTFTGDDLRYFADNGYDQRIKVVLPHAEGGFHHFPENGRDWYQRWRALPSERKNQFRTYTVRAVRQDQAQVDVDFVLHGDSGPASRWVARAQPGAPAILVGPNAAYGAVHGGLEWRPPAEATSVLLAGDETTVPAITNIIETLPAGVRARVLLEVPAADDALPIAAGPDVEISWLARGTAAHGELLVPAVRQAALSVAVAGSGADKTLNDVDVDTDILWEVPDPQNGTFYAWLAGEAGVVKTLRRYLVQELGVDRRAVAFMGYWRTGRSEPN</sequence>
<dbReference type="CDD" id="cd06193">
    <property type="entry name" value="siderophore_interacting"/>
    <property type="match status" value="1"/>
</dbReference>
<dbReference type="SUPFAM" id="SSF63380">
    <property type="entry name" value="Riboflavin synthase domain-like"/>
    <property type="match status" value="1"/>
</dbReference>
<dbReference type="GO" id="GO:0016491">
    <property type="term" value="F:oxidoreductase activity"/>
    <property type="evidence" value="ECO:0007669"/>
    <property type="project" value="InterPro"/>
</dbReference>
<dbReference type="Gene3D" id="2.40.30.10">
    <property type="entry name" value="Translation factors"/>
    <property type="match status" value="1"/>
</dbReference>
<dbReference type="RefSeq" id="WP_093169331.1">
    <property type="nucleotide sequence ID" value="NZ_FNCN01000005.1"/>
</dbReference>
<dbReference type="InterPro" id="IPR039374">
    <property type="entry name" value="SIP_fam"/>
</dbReference>
<keyword evidence="3" id="KW-1185">Reference proteome</keyword>
<organism evidence="2 3">
    <name type="scientific">Sinosporangium album</name>
    <dbReference type="NCBI Taxonomy" id="504805"/>
    <lineage>
        <taxon>Bacteria</taxon>
        <taxon>Bacillati</taxon>
        <taxon>Actinomycetota</taxon>
        <taxon>Actinomycetes</taxon>
        <taxon>Streptosporangiales</taxon>
        <taxon>Streptosporangiaceae</taxon>
        <taxon>Sinosporangium</taxon>
    </lineage>
</organism>
<dbReference type="InterPro" id="IPR039261">
    <property type="entry name" value="FNR_nucleotide-bd"/>
</dbReference>